<sequence length="48" mass="5277">MLLRYWISNCQCYVALCCVSVIGESVGTWLLSTFVFIGVTEGSVVCLL</sequence>
<proteinExistence type="predicted"/>
<reference evidence="2" key="2">
    <citation type="journal article" date="2015" name="Fish Shellfish Immunol.">
        <title>Early steps in the European eel (Anguilla anguilla)-Vibrio vulnificus interaction in the gills: Role of the RtxA13 toxin.</title>
        <authorList>
            <person name="Callol A."/>
            <person name="Pajuelo D."/>
            <person name="Ebbesson L."/>
            <person name="Teles M."/>
            <person name="MacKenzie S."/>
            <person name="Amaro C."/>
        </authorList>
    </citation>
    <scope>NUCLEOTIDE SEQUENCE</scope>
</reference>
<protein>
    <submittedName>
        <fullName evidence="2">Uncharacterized protein</fullName>
    </submittedName>
</protein>
<keyword evidence="1" id="KW-1133">Transmembrane helix</keyword>
<reference evidence="2" key="1">
    <citation type="submission" date="2014-11" db="EMBL/GenBank/DDBJ databases">
        <authorList>
            <person name="Amaro Gonzalez C."/>
        </authorList>
    </citation>
    <scope>NUCLEOTIDE SEQUENCE</scope>
</reference>
<evidence type="ECO:0000313" key="2">
    <source>
        <dbReference type="EMBL" id="JAH60441.1"/>
    </source>
</evidence>
<organism evidence="2">
    <name type="scientific">Anguilla anguilla</name>
    <name type="common">European freshwater eel</name>
    <name type="synonym">Muraena anguilla</name>
    <dbReference type="NCBI Taxonomy" id="7936"/>
    <lineage>
        <taxon>Eukaryota</taxon>
        <taxon>Metazoa</taxon>
        <taxon>Chordata</taxon>
        <taxon>Craniata</taxon>
        <taxon>Vertebrata</taxon>
        <taxon>Euteleostomi</taxon>
        <taxon>Actinopterygii</taxon>
        <taxon>Neopterygii</taxon>
        <taxon>Teleostei</taxon>
        <taxon>Anguilliformes</taxon>
        <taxon>Anguillidae</taxon>
        <taxon>Anguilla</taxon>
    </lineage>
</organism>
<feature type="transmembrane region" description="Helical" evidence="1">
    <location>
        <begin position="12"/>
        <end position="39"/>
    </location>
</feature>
<dbReference type="AlphaFoldDB" id="A0A0E9U3R4"/>
<keyword evidence="1" id="KW-0812">Transmembrane</keyword>
<keyword evidence="1" id="KW-0472">Membrane</keyword>
<dbReference type="EMBL" id="GBXM01048136">
    <property type="protein sequence ID" value="JAH60441.1"/>
    <property type="molecule type" value="Transcribed_RNA"/>
</dbReference>
<evidence type="ECO:0000256" key="1">
    <source>
        <dbReference type="SAM" id="Phobius"/>
    </source>
</evidence>
<accession>A0A0E9U3R4</accession>
<name>A0A0E9U3R4_ANGAN</name>